<dbReference type="EMBL" id="CAJGYO010000011">
    <property type="protein sequence ID" value="CAD6260144.1"/>
    <property type="molecule type" value="Genomic_DNA"/>
</dbReference>
<sequence>MARRFKIFKHHAQHVHAHNTYVPEDPEEAAIYCRKRRQLELLLSKGEDISHIDDQYVPLELYINADGSDPFLSEYDKDLLKQIEEREAHGAVKDDTVESFA</sequence>
<reference evidence="1" key="1">
    <citation type="submission" date="2020-10" db="EMBL/GenBank/DDBJ databases">
        <authorList>
            <person name="Han B."/>
            <person name="Lu T."/>
            <person name="Zhao Q."/>
            <person name="Huang X."/>
            <person name="Zhao Y."/>
        </authorList>
    </citation>
    <scope>NUCLEOTIDE SEQUENCE</scope>
</reference>
<dbReference type="OrthoDB" id="678491at2759"/>
<evidence type="ECO:0000313" key="2">
    <source>
        <dbReference type="Proteomes" id="UP000604825"/>
    </source>
</evidence>
<organism evidence="1 2">
    <name type="scientific">Miscanthus lutarioriparius</name>
    <dbReference type="NCBI Taxonomy" id="422564"/>
    <lineage>
        <taxon>Eukaryota</taxon>
        <taxon>Viridiplantae</taxon>
        <taxon>Streptophyta</taxon>
        <taxon>Embryophyta</taxon>
        <taxon>Tracheophyta</taxon>
        <taxon>Spermatophyta</taxon>
        <taxon>Magnoliopsida</taxon>
        <taxon>Liliopsida</taxon>
        <taxon>Poales</taxon>
        <taxon>Poaceae</taxon>
        <taxon>PACMAD clade</taxon>
        <taxon>Panicoideae</taxon>
        <taxon>Andropogonodae</taxon>
        <taxon>Andropogoneae</taxon>
        <taxon>Saccharinae</taxon>
        <taxon>Miscanthus</taxon>
    </lineage>
</organism>
<comment type="caution">
    <text evidence="1">The sequence shown here is derived from an EMBL/GenBank/DDBJ whole genome shotgun (WGS) entry which is preliminary data.</text>
</comment>
<gene>
    <name evidence="1" type="ORF">NCGR_LOCUS43580</name>
</gene>
<dbReference type="Proteomes" id="UP000604825">
    <property type="component" value="Unassembled WGS sequence"/>
</dbReference>
<evidence type="ECO:0000313" key="1">
    <source>
        <dbReference type="EMBL" id="CAD6260144.1"/>
    </source>
</evidence>
<name>A0A811QV61_9POAL</name>
<proteinExistence type="predicted"/>
<accession>A0A811QV61</accession>
<dbReference type="AlphaFoldDB" id="A0A811QV61"/>
<keyword evidence="2" id="KW-1185">Reference proteome</keyword>
<protein>
    <submittedName>
        <fullName evidence="1">Uncharacterized protein</fullName>
    </submittedName>
</protein>